<evidence type="ECO:0000313" key="10">
    <source>
        <dbReference type="EMBL" id="MCM2536064.1"/>
    </source>
</evidence>
<evidence type="ECO:0000256" key="8">
    <source>
        <dbReference type="SAM" id="SignalP"/>
    </source>
</evidence>
<dbReference type="PIRSF" id="PIRSF000025">
    <property type="entry name" value="Cytc_Bsub_c550"/>
    <property type="match status" value="1"/>
</dbReference>
<keyword evidence="2 6" id="KW-0349">Heme</keyword>
<keyword evidence="1" id="KW-0813">Transport</keyword>
<proteinExistence type="predicted"/>
<accession>A0ABT0WKK0</accession>
<gene>
    <name evidence="10" type="ORF">NDK43_31935</name>
</gene>
<evidence type="ECO:0000256" key="1">
    <source>
        <dbReference type="ARBA" id="ARBA00022448"/>
    </source>
</evidence>
<feature type="signal peptide" evidence="8">
    <location>
        <begin position="1"/>
        <end position="19"/>
    </location>
</feature>
<evidence type="ECO:0000256" key="6">
    <source>
        <dbReference type="PROSITE-ProRule" id="PRU00433"/>
    </source>
</evidence>
<dbReference type="Proteomes" id="UP001523262">
    <property type="component" value="Unassembled WGS sequence"/>
</dbReference>
<dbReference type="InterPro" id="IPR051811">
    <property type="entry name" value="Cytochrome_c550/c551-like"/>
</dbReference>
<keyword evidence="5 6" id="KW-0408">Iron</keyword>
<dbReference type="Gene3D" id="1.10.760.10">
    <property type="entry name" value="Cytochrome c-like domain"/>
    <property type="match status" value="1"/>
</dbReference>
<sequence length="122" mass="12237">MKKKLLALMLGTSLVMGLAACGGGTSTSKDTSKNTSNTGTKTTTNNTASAGDAAKIFSQHCASCHGDNLQGQVGPNLQKIGSQLSKDQILGILKNGKSGGMPAGLISGSDADAIATWLAAKK</sequence>
<organism evidence="10 11">
    <name type="scientific">Neobacillus pocheonensis</name>
    <dbReference type="NCBI Taxonomy" id="363869"/>
    <lineage>
        <taxon>Bacteria</taxon>
        <taxon>Bacillati</taxon>
        <taxon>Bacillota</taxon>
        <taxon>Bacilli</taxon>
        <taxon>Bacillales</taxon>
        <taxon>Bacillaceae</taxon>
        <taxon>Neobacillus</taxon>
    </lineage>
</organism>
<evidence type="ECO:0000313" key="11">
    <source>
        <dbReference type="Proteomes" id="UP001523262"/>
    </source>
</evidence>
<keyword evidence="3 6" id="KW-0479">Metal-binding</keyword>
<dbReference type="InterPro" id="IPR036909">
    <property type="entry name" value="Cyt_c-like_dom_sf"/>
</dbReference>
<comment type="caution">
    <text evidence="10">The sequence shown here is derived from an EMBL/GenBank/DDBJ whole genome shotgun (WGS) entry which is preliminary data.</text>
</comment>
<reference evidence="10 11" key="1">
    <citation type="submission" date="2022-06" db="EMBL/GenBank/DDBJ databases">
        <authorList>
            <person name="Jeon C.O."/>
        </authorList>
    </citation>
    <scope>NUCLEOTIDE SEQUENCE [LARGE SCALE GENOMIC DNA]</scope>
    <source>
        <strain evidence="10 11">KCTC 13943</strain>
    </source>
</reference>
<dbReference type="InterPro" id="IPR054782">
    <property type="entry name" value="Cytochro_C551"/>
</dbReference>
<feature type="chain" id="PRO_5046113282" evidence="8">
    <location>
        <begin position="20"/>
        <end position="122"/>
    </location>
</feature>
<dbReference type="PANTHER" id="PTHR37823:SF4">
    <property type="entry name" value="MENAQUINOL-CYTOCHROME C REDUCTASE CYTOCHROME B_C SUBUNIT"/>
    <property type="match status" value="1"/>
</dbReference>
<dbReference type="SUPFAM" id="SSF46626">
    <property type="entry name" value="Cytochrome c"/>
    <property type="match status" value="1"/>
</dbReference>
<dbReference type="EMBL" id="JAMQCR010000003">
    <property type="protein sequence ID" value="MCM2536064.1"/>
    <property type="molecule type" value="Genomic_DNA"/>
</dbReference>
<evidence type="ECO:0000259" key="9">
    <source>
        <dbReference type="PROSITE" id="PS51007"/>
    </source>
</evidence>
<evidence type="ECO:0000256" key="5">
    <source>
        <dbReference type="ARBA" id="ARBA00023004"/>
    </source>
</evidence>
<dbReference type="PROSITE" id="PS51007">
    <property type="entry name" value="CYTC"/>
    <property type="match status" value="1"/>
</dbReference>
<dbReference type="NCBIfam" id="NF045774">
    <property type="entry name" value="cytochro_C551"/>
    <property type="match status" value="1"/>
</dbReference>
<dbReference type="Pfam" id="PF13442">
    <property type="entry name" value="Cytochrome_CBB3"/>
    <property type="match status" value="1"/>
</dbReference>
<name>A0ABT0WKK0_9BACI</name>
<feature type="compositionally biased region" description="Low complexity" evidence="7">
    <location>
        <begin position="26"/>
        <end position="47"/>
    </location>
</feature>
<protein>
    <submittedName>
        <fullName evidence="10">C-type cytochrome</fullName>
    </submittedName>
</protein>
<dbReference type="InterPro" id="IPR012218">
    <property type="entry name" value="Cyt_c_BACSU-c550-type"/>
</dbReference>
<dbReference type="PANTHER" id="PTHR37823">
    <property type="entry name" value="CYTOCHROME C-553-LIKE"/>
    <property type="match status" value="1"/>
</dbReference>
<keyword evidence="11" id="KW-1185">Reference proteome</keyword>
<evidence type="ECO:0000256" key="7">
    <source>
        <dbReference type="SAM" id="MobiDB-lite"/>
    </source>
</evidence>
<evidence type="ECO:0000256" key="4">
    <source>
        <dbReference type="ARBA" id="ARBA00022982"/>
    </source>
</evidence>
<evidence type="ECO:0000256" key="2">
    <source>
        <dbReference type="ARBA" id="ARBA00022617"/>
    </source>
</evidence>
<keyword evidence="8" id="KW-0732">Signal</keyword>
<dbReference type="PROSITE" id="PS51257">
    <property type="entry name" value="PROKAR_LIPOPROTEIN"/>
    <property type="match status" value="1"/>
</dbReference>
<feature type="region of interest" description="Disordered" evidence="7">
    <location>
        <begin position="24"/>
        <end position="48"/>
    </location>
</feature>
<feature type="domain" description="Cytochrome c" evidence="9">
    <location>
        <begin position="48"/>
        <end position="122"/>
    </location>
</feature>
<dbReference type="InterPro" id="IPR009056">
    <property type="entry name" value="Cyt_c-like_dom"/>
</dbReference>
<keyword evidence="4" id="KW-0249">Electron transport</keyword>
<evidence type="ECO:0000256" key="3">
    <source>
        <dbReference type="ARBA" id="ARBA00022723"/>
    </source>
</evidence>